<dbReference type="EMBL" id="KV926297">
    <property type="protein sequence ID" value="PIO36766.1"/>
    <property type="molecule type" value="Genomic_DNA"/>
</dbReference>
<accession>A0A2G9S9F2</accession>
<feature type="compositionally biased region" description="Low complexity" evidence="1">
    <location>
        <begin position="30"/>
        <end position="50"/>
    </location>
</feature>
<evidence type="ECO:0000256" key="1">
    <source>
        <dbReference type="SAM" id="MobiDB-lite"/>
    </source>
</evidence>
<sequence>AQEEKRNSSGHDAVGTERPLSSSSDTVKRSSCSSQSEDSLSSPLSPIPSSDNIYDHTSFLNLSNTSS</sequence>
<protein>
    <submittedName>
        <fullName evidence="2">Uncharacterized protein</fullName>
    </submittedName>
</protein>
<reference evidence="3" key="1">
    <citation type="journal article" date="2017" name="Nat. Commun.">
        <title>The North American bullfrog draft genome provides insight into hormonal regulation of long noncoding RNA.</title>
        <authorList>
            <person name="Hammond S.A."/>
            <person name="Warren R.L."/>
            <person name="Vandervalk B.P."/>
            <person name="Kucuk E."/>
            <person name="Khan H."/>
            <person name="Gibb E.A."/>
            <person name="Pandoh P."/>
            <person name="Kirk H."/>
            <person name="Zhao Y."/>
            <person name="Jones M."/>
            <person name="Mungall A.J."/>
            <person name="Coope R."/>
            <person name="Pleasance S."/>
            <person name="Moore R.A."/>
            <person name="Holt R.A."/>
            <person name="Round J.M."/>
            <person name="Ohora S."/>
            <person name="Walle B.V."/>
            <person name="Veldhoen N."/>
            <person name="Helbing C.C."/>
            <person name="Birol I."/>
        </authorList>
    </citation>
    <scope>NUCLEOTIDE SEQUENCE [LARGE SCALE GENOMIC DNA]</scope>
</reference>
<dbReference type="AlphaFoldDB" id="A0A2G9S9F2"/>
<dbReference type="Proteomes" id="UP000228934">
    <property type="component" value="Unassembled WGS sequence"/>
</dbReference>
<evidence type="ECO:0000313" key="3">
    <source>
        <dbReference type="Proteomes" id="UP000228934"/>
    </source>
</evidence>
<evidence type="ECO:0000313" key="2">
    <source>
        <dbReference type="EMBL" id="PIO36766.1"/>
    </source>
</evidence>
<name>A0A2G9S9F2_AQUCT</name>
<proteinExistence type="predicted"/>
<feature type="non-terminal residue" evidence="2">
    <location>
        <position position="1"/>
    </location>
</feature>
<keyword evidence="3" id="KW-1185">Reference proteome</keyword>
<feature type="compositionally biased region" description="Polar residues" evidence="1">
    <location>
        <begin position="58"/>
        <end position="67"/>
    </location>
</feature>
<feature type="region of interest" description="Disordered" evidence="1">
    <location>
        <begin position="1"/>
        <end position="67"/>
    </location>
</feature>
<gene>
    <name evidence="2" type="ORF">AB205_0035770</name>
</gene>
<organism evidence="2 3">
    <name type="scientific">Aquarana catesbeiana</name>
    <name type="common">American bullfrog</name>
    <name type="synonym">Rana catesbeiana</name>
    <dbReference type="NCBI Taxonomy" id="8400"/>
    <lineage>
        <taxon>Eukaryota</taxon>
        <taxon>Metazoa</taxon>
        <taxon>Chordata</taxon>
        <taxon>Craniata</taxon>
        <taxon>Vertebrata</taxon>
        <taxon>Euteleostomi</taxon>
        <taxon>Amphibia</taxon>
        <taxon>Batrachia</taxon>
        <taxon>Anura</taxon>
        <taxon>Neobatrachia</taxon>
        <taxon>Ranoidea</taxon>
        <taxon>Ranidae</taxon>
        <taxon>Aquarana</taxon>
    </lineage>
</organism>